<dbReference type="RefSeq" id="WP_061947772.1">
    <property type="nucleotide sequence ID" value="NZ_LTAO01000005.1"/>
</dbReference>
<evidence type="ECO:0000259" key="1">
    <source>
        <dbReference type="Pfam" id="PF13480"/>
    </source>
</evidence>
<dbReference type="Pfam" id="PF13480">
    <property type="entry name" value="Acetyltransf_6"/>
    <property type="match status" value="1"/>
</dbReference>
<dbReference type="Proteomes" id="UP000075806">
    <property type="component" value="Unassembled WGS sequence"/>
</dbReference>
<dbReference type="PANTHER" id="PTHR36174">
    <property type="entry name" value="LIPID II:GLYCINE GLYCYLTRANSFERASE"/>
    <property type="match status" value="1"/>
</dbReference>
<reference evidence="2" key="1">
    <citation type="submission" date="2016-02" db="EMBL/GenBank/DDBJ databases">
        <title>Genome sequence of Bacillus trypoxylicola KCTC 13244(T).</title>
        <authorList>
            <person name="Jeong H."/>
            <person name="Park S.-H."/>
            <person name="Choi S.-K."/>
        </authorList>
    </citation>
    <scope>NUCLEOTIDE SEQUENCE [LARGE SCALE GENOMIC DNA]</scope>
    <source>
        <strain evidence="2">KCTC 13244</strain>
    </source>
</reference>
<feature type="domain" description="BioF2-like acetyltransferase" evidence="1">
    <location>
        <begin position="154"/>
        <end position="281"/>
    </location>
</feature>
<dbReference type="InterPro" id="IPR016181">
    <property type="entry name" value="Acyl_CoA_acyltransferase"/>
</dbReference>
<dbReference type="InterPro" id="IPR038740">
    <property type="entry name" value="BioF2-like_GNAT_dom"/>
</dbReference>
<name>A0A161Q917_9BACI</name>
<dbReference type="OrthoDB" id="1934061at2"/>
<proteinExistence type="predicted"/>
<dbReference type="AlphaFoldDB" id="A0A161Q917"/>
<evidence type="ECO:0000313" key="2">
    <source>
        <dbReference type="EMBL" id="KYG33711.1"/>
    </source>
</evidence>
<protein>
    <recommendedName>
        <fullName evidence="1">BioF2-like acetyltransferase domain-containing protein</fullName>
    </recommendedName>
</protein>
<dbReference type="InterPro" id="IPR050644">
    <property type="entry name" value="PG_Glycine_Bridge_Synth"/>
</dbReference>
<gene>
    <name evidence="2" type="ORF">AZF04_15920</name>
</gene>
<comment type="caution">
    <text evidence="2">The sequence shown here is derived from an EMBL/GenBank/DDBJ whole genome shotgun (WGS) entry which is preliminary data.</text>
</comment>
<dbReference type="EMBL" id="LTAO01000005">
    <property type="protein sequence ID" value="KYG33711.1"/>
    <property type="molecule type" value="Genomic_DNA"/>
</dbReference>
<keyword evidence="3" id="KW-1185">Reference proteome</keyword>
<organism evidence="2 3">
    <name type="scientific">Alkalihalobacillus trypoxylicola</name>
    <dbReference type="NCBI Taxonomy" id="519424"/>
    <lineage>
        <taxon>Bacteria</taxon>
        <taxon>Bacillati</taxon>
        <taxon>Bacillota</taxon>
        <taxon>Bacilli</taxon>
        <taxon>Bacillales</taxon>
        <taxon>Bacillaceae</taxon>
        <taxon>Alkalihalobacillus</taxon>
    </lineage>
</organism>
<accession>A0A161Q917</accession>
<sequence>MIKNKIAEELEDDALNEFVSKYGLVQHSPKLKTIFEGFNSYLYKYVACYNGQEVVGILPFIHYKNDLGDVVHSLPYLGYGGGCTIDDDNEILSSMLLTLMEYCQQKQILLLTICTPPFSKQLNVYTETLQPDYIKDNFYQYIPLRSDFLTLMNSKNRNNLKRNLKHAESTGIYLNQDNSEEMLKVWYETIYKPRLETTGGAIYPFEVFNHLRHFFGGDRVVVQYAMLDDTIVGASILLKQNKSLDNFMRVVGNDYMHTQAGVMLDYWSIQYAQSQGYEYYNWQSCDRVDSPIFKYKENWGSKVDKHFYITKTINSIEEFKRSSLDEIIENYKGIYVLPYSEFKKKG</sequence>
<evidence type="ECO:0000313" key="3">
    <source>
        <dbReference type="Proteomes" id="UP000075806"/>
    </source>
</evidence>
<dbReference type="Gene3D" id="3.40.630.30">
    <property type="match status" value="1"/>
</dbReference>
<dbReference type="STRING" id="519424.AZF04_15920"/>
<dbReference type="SUPFAM" id="SSF55729">
    <property type="entry name" value="Acyl-CoA N-acyltransferases (Nat)"/>
    <property type="match status" value="1"/>
</dbReference>
<dbReference type="PANTHER" id="PTHR36174:SF1">
    <property type="entry name" value="LIPID II:GLYCINE GLYCYLTRANSFERASE"/>
    <property type="match status" value="1"/>
</dbReference>